<accession>A0A2I1HMX6</accession>
<feature type="compositionally biased region" description="Basic residues" evidence="1">
    <location>
        <begin position="284"/>
        <end position="293"/>
    </location>
</feature>
<name>A0A2I1HMX6_9GLOM</name>
<proteinExistence type="predicted"/>
<evidence type="ECO:0000313" key="3">
    <source>
        <dbReference type="Proteomes" id="UP000234323"/>
    </source>
</evidence>
<protein>
    <submittedName>
        <fullName evidence="2">Uncharacterized protein</fullName>
    </submittedName>
</protein>
<gene>
    <name evidence="2" type="ORF">RhiirA4_550583</name>
</gene>
<sequence>MHMASGISLVTSIGKFPDMKAHIVLKLPFLSHDDVLRNLDNVIDLTHVTPSIRDHLGYVLQGRPRNCASFVRLLISKNRSIGETKNQVLQKLIPLWFCNICFDMTKYLEIACGYIRKRISPEKAIMDVLRLHVFYNHNYTEAIKLLQHSIIPCKSPECIVLGSEDEISDKIEINPSLESYIIDSIVLYLKKTQRKIIDVFVSNIIMLNNISSIGNEFDATDKVMEQLMKSCLRFQYMECPRKRKKDDEEFSFRKPKRLQIGLGNNNLPYGFTANEEGNLERREKERKKEKKKEKKDSNYDLNYIENTKNYRISRVPDHANYHKQIKNSIENQRHICISVELPYREGKSPELFRFNEYGDLVIVVDDRNMEYVFGPVINKLMKFATNAF</sequence>
<dbReference type="Proteomes" id="UP000234323">
    <property type="component" value="Unassembled WGS sequence"/>
</dbReference>
<evidence type="ECO:0000313" key="2">
    <source>
        <dbReference type="EMBL" id="PKY60227.1"/>
    </source>
</evidence>
<reference evidence="2 3" key="1">
    <citation type="submission" date="2015-10" db="EMBL/GenBank/DDBJ databases">
        <title>Genome analyses suggest a sexual origin of heterokaryosis in a supposedly ancient asexual fungus.</title>
        <authorList>
            <person name="Ropars J."/>
            <person name="Sedzielewska K."/>
            <person name="Noel J."/>
            <person name="Charron P."/>
            <person name="Farinelli L."/>
            <person name="Marton T."/>
            <person name="Kruger M."/>
            <person name="Pelin A."/>
            <person name="Brachmann A."/>
            <person name="Corradi N."/>
        </authorList>
    </citation>
    <scope>NUCLEOTIDE SEQUENCE [LARGE SCALE GENOMIC DNA]</scope>
    <source>
        <strain evidence="2 3">A4</strain>
    </source>
</reference>
<dbReference type="VEuPathDB" id="FungiDB:FUN_023188"/>
<dbReference type="VEuPathDB" id="FungiDB:RhiirFUN_001259"/>
<dbReference type="EMBL" id="LLXI01004078">
    <property type="protein sequence ID" value="PKY60227.1"/>
    <property type="molecule type" value="Genomic_DNA"/>
</dbReference>
<evidence type="ECO:0000256" key="1">
    <source>
        <dbReference type="SAM" id="MobiDB-lite"/>
    </source>
</evidence>
<dbReference type="AlphaFoldDB" id="A0A2I1HMX6"/>
<dbReference type="VEuPathDB" id="FungiDB:RhiirA1_464697"/>
<comment type="caution">
    <text evidence="2">The sequence shown here is derived from an EMBL/GenBank/DDBJ whole genome shotgun (WGS) entry which is preliminary data.</text>
</comment>
<organism evidence="2 3">
    <name type="scientific">Rhizophagus irregularis</name>
    <dbReference type="NCBI Taxonomy" id="588596"/>
    <lineage>
        <taxon>Eukaryota</taxon>
        <taxon>Fungi</taxon>
        <taxon>Fungi incertae sedis</taxon>
        <taxon>Mucoromycota</taxon>
        <taxon>Glomeromycotina</taxon>
        <taxon>Glomeromycetes</taxon>
        <taxon>Glomerales</taxon>
        <taxon>Glomeraceae</taxon>
        <taxon>Rhizophagus</taxon>
    </lineage>
</organism>
<keyword evidence="3" id="KW-1185">Reference proteome</keyword>
<feature type="region of interest" description="Disordered" evidence="1">
    <location>
        <begin position="277"/>
        <end position="296"/>
    </location>
</feature>